<dbReference type="AlphaFoldDB" id="A0A158M197"/>
<dbReference type="STRING" id="35814.BBB42_03375"/>
<sequence length="190" mass="21164">MAFLAGRDRHLTKSFQVVLNIAGFLSLREEARIGSGWFTIVPMLQDLDQLAARIGQLVQRTRQLHAERDALRIRLNDSDAEARALKQRCADREAELQALKEQMRDHSGALDLCKAESQQAEAALREQLARESADRLALEARIGEHERQMQHALAARDAEVQRLRLAASSARERIDAVLARLPGAAAGEQA</sequence>
<proteinExistence type="predicted"/>
<evidence type="ECO:0000313" key="2">
    <source>
        <dbReference type="EMBL" id="KAK87903.1"/>
    </source>
</evidence>
<evidence type="ECO:0000313" key="3">
    <source>
        <dbReference type="Proteomes" id="UP000026682"/>
    </source>
</evidence>
<comment type="caution">
    <text evidence="2">The sequence shown here is derived from an EMBL/GenBank/DDBJ whole genome shotgun (WGS) entry which is preliminary data.</text>
</comment>
<reference evidence="2 3" key="1">
    <citation type="submission" date="2014-03" db="EMBL/GenBank/DDBJ databases">
        <title>Genome sequence of Bordetella holmseii.</title>
        <authorList>
            <person name="Harvill E."/>
            <person name="Goodfield L.L."/>
            <person name="Ivanov Y."/>
            <person name="Meyer J.A."/>
            <person name="Newth C."/>
            <person name="Cassiday P."/>
            <person name="Tondella M.L."/>
            <person name="Liao P."/>
            <person name="Zimmerman J."/>
            <person name="Meert K."/>
            <person name="Wessel D."/>
            <person name="Berger J."/>
            <person name="Dean J.M."/>
            <person name="Holubkov R."/>
            <person name="Burr J."/>
            <person name="Liu T."/>
            <person name="Brinkac L.M."/>
            <person name="Sanka R."/>
            <person name="Kim M."/>
            <person name="Losada L."/>
        </authorList>
    </citation>
    <scope>NUCLEOTIDE SEQUENCE [LARGE SCALE GENOMIC DNA]</scope>
    <source>
        <strain evidence="2 3">CDC-H585-BH</strain>
    </source>
</reference>
<keyword evidence="1" id="KW-0175">Coiled coil</keyword>
<dbReference type="GO" id="GO:0016740">
    <property type="term" value="F:transferase activity"/>
    <property type="evidence" value="ECO:0007669"/>
    <property type="project" value="UniProtKB-KW"/>
</dbReference>
<dbReference type="Gene3D" id="1.10.287.1490">
    <property type="match status" value="1"/>
</dbReference>
<organism evidence="2 3">
    <name type="scientific">Bordetella holmesii CDC-H585-BH</name>
    <dbReference type="NCBI Taxonomy" id="1331206"/>
    <lineage>
        <taxon>Bacteria</taxon>
        <taxon>Pseudomonadati</taxon>
        <taxon>Pseudomonadota</taxon>
        <taxon>Betaproteobacteria</taxon>
        <taxon>Burkholderiales</taxon>
        <taxon>Alcaligenaceae</taxon>
        <taxon>Bordetella</taxon>
    </lineage>
</organism>
<dbReference type="EMBL" id="JFZZ01000128">
    <property type="protein sequence ID" value="KAK87903.1"/>
    <property type="molecule type" value="Genomic_DNA"/>
</dbReference>
<name>A0A158M197_9BORD</name>
<accession>A0A158M197</accession>
<dbReference type="Proteomes" id="UP000026682">
    <property type="component" value="Unassembled WGS sequence"/>
</dbReference>
<gene>
    <name evidence="2" type="ORF">L497_3774</name>
</gene>
<dbReference type="PATRIC" id="fig|1331206.3.peg.3078"/>
<evidence type="ECO:0000256" key="1">
    <source>
        <dbReference type="SAM" id="Coils"/>
    </source>
</evidence>
<keyword evidence="2" id="KW-0808">Transferase</keyword>
<feature type="coiled-coil region" evidence="1">
    <location>
        <begin position="68"/>
        <end position="148"/>
    </location>
</feature>
<protein>
    <submittedName>
        <fullName evidence="2">Putative N-acetyltransferase YedL</fullName>
    </submittedName>
</protein>